<reference evidence="1 2" key="1">
    <citation type="submission" date="2019-03" db="EMBL/GenBank/DDBJ databases">
        <title>Genome sequence of Sphingomonas sp. 17J27-24.</title>
        <authorList>
            <person name="Kim M."/>
            <person name="Maeng S."/>
            <person name="Sathiyaraj S."/>
        </authorList>
    </citation>
    <scope>NUCLEOTIDE SEQUENCE [LARGE SCALE GENOMIC DNA]</scope>
    <source>
        <strain evidence="1 2">17J27-24</strain>
    </source>
</reference>
<sequence>MRTVSGKLDGGRVIVDVGIQPTLSAPSTAVSSWEMPEIHPYRWLLDTGAQRTCITRSAAKKVGLLPRGKIRLGNIHGVEIHTAYSFAVGFWVSSTGLSQVDAETTYYALDPVMGADLKDMEDFDILIGMDIIARGDLSIRRNGTFEFTLP</sequence>
<evidence type="ECO:0000313" key="1">
    <source>
        <dbReference type="EMBL" id="TFI56983.1"/>
    </source>
</evidence>
<evidence type="ECO:0000313" key="2">
    <source>
        <dbReference type="Proteomes" id="UP000298213"/>
    </source>
</evidence>
<proteinExistence type="predicted"/>
<dbReference type="SUPFAM" id="SSF50630">
    <property type="entry name" value="Acid proteases"/>
    <property type="match status" value="1"/>
</dbReference>
<organism evidence="1 2">
    <name type="scientific">Sphingomonas parva</name>
    <dbReference type="NCBI Taxonomy" id="2555898"/>
    <lineage>
        <taxon>Bacteria</taxon>
        <taxon>Pseudomonadati</taxon>
        <taxon>Pseudomonadota</taxon>
        <taxon>Alphaproteobacteria</taxon>
        <taxon>Sphingomonadales</taxon>
        <taxon>Sphingomonadaceae</taxon>
        <taxon>Sphingomonas</taxon>
    </lineage>
</organism>
<dbReference type="InterPro" id="IPR021109">
    <property type="entry name" value="Peptidase_aspartic_dom_sf"/>
</dbReference>
<name>A0A4Y8ZLU9_9SPHN</name>
<protein>
    <recommendedName>
        <fullName evidence="3">Peptidase A2 domain-containing protein</fullName>
    </recommendedName>
</protein>
<dbReference type="Proteomes" id="UP000298213">
    <property type="component" value="Unassembled WGS sequence"/>
</dbReference>
<evidence type="ECO:0008006" key="3">
    <source>
        <dbReference type="Google" id="ProtNLM"/>
    </source>
</evidence>
<dbReference type="OrthoDB" id="7447720at2"/>
<dbReference type="EMBL" id="SPDV01000043">
    <property type="protein sequence ID" value="TFI56983.1"/>
    <property type="molecule type" value="Genomic_DNA"/>
</dbReference>
<dbReference type="AlphaFoldDB" id="A0A4Y8ZLU9"/>
<accession>A0A4Y8ZLU9</accession>
<keyword evidence="2" id="KW-1185">Reference proteome</keyword>
<comment type="caution">
    <text evidence="1">The sequence shown here is derived from an EMBL/GenBank/DDBJ whole genome shotgun (WGS) entry which is preliminary data.</text>
</comment>
<dbReference type="Pfam" id="PF13650">
    <property type="entry name" value="Asp_protease_2"/>
    <property type="match status" value="1"/>
</dbReference>
<dbReference type="Gene3D" id="2.40.70.10">
    <property type="entry name" value="Acid Proteases"/>
    <property type="match status" value="1"/>
</dbReference>
<gene>
    <name evidence="1" type="ORF">E2493_17470</name>
</gene>
<dbReference type="RefSeq" id="WP_135089468.1">
    <property type="nucleotide sequence ID" value="NZ_SPDV01000043.1"/>
</dbReference>